<reference evidence="2" key="1">
    <citation type="submission" date="2023-08" db="EMBL/GenBank/DDBJ databases">
        <title>A de novo genome assembly of Solanum verrucosum Schlechtendal, a Mexican diploid species geographically isolated from the other diploid A-genome species in potato relatives.</title>
        <authorList>
            <person name="Hosaka K."/>
        </authorList>
    </citation>
    <scope>NUCLEOTIDE SEQUENCE</scope>
    <source>
        <tissue evidence="2">Young leaves</tissue>
    </source>
</reference>
<dbReference type="InterPro" id="IPR056924">
    <property type="entry name" value="SH3_Tf2-1"/>
</dbReference>
<evidence type="ECO:0000259" key="1">
    <source>
        <dbReference type="Pfam" id="PF24626"/>
    </source>
</evidence>
<keyword evidence="3" id="KW-1185">Reference proteome</keyword>
<dbReference type="EMBL" id="CP133612">
    <property type="protein sequence ID" value="WMV08097.1"/>
    <property type="molecule type" value="Genomic_DNA"/>
</dbReference>
<protein>
    <recommendedName>
        <fullName evidence="1">Tf2-1-like SH3-like domain-containing protein</fullName>
    </recommendedName>
</protein>
<evidence type="ECO:0000313" key="3">
    <source>
        <dbReference type="Proteomes" id="UP001234989"/>
    </source>
</evidence>
<dbReference type="Proteomes" id="UP001234989">
    <property type="component" value="Chromosome 1"/>
</dbReference>
<proteinExistence type="predicted"/>
<name>A0AAF0PNQ5_SOLVR</name>
<gene>
    <name evidence="2" type="ORF">MTR67_001482</name>
</gene>
<evidence type="ECO:0000313" key="2">
    <source>
        <dbReference type="EMBL" id="WMV08097.1"/>
    </source>
</evidence>
<dbReference type="AlphaFoldDB" id="A0AAF0PNQ5"/>
<feature type="domain" description="Tf2-1-like SH3-like" evidence="1">
    <location>
        <begin position="5"/>
        <end position="56"/>
    </location>
</feature>
<dbReference type="Pfam" id="PF24626">
    <property type="entry name" value="SH3_Tf2-1"/>
    <property type="match status" value="2"/>
</dbReference>
<organism evidence="2 3">
    <name type="scientific">Solanum verrucosum</name>
    <dbReference type="NCBI Taxonomy" id="315347"/>
    <lineage>
        <taxon>Eukaryota</taxon>
        <taxon>Viridiplantae</taxon>
        <taxon>Streptophyta</taxon>
        <taxon>Embryophyta</taxon>
        <taxon>Tracheophyta</taxon>
        <taxon>Spermatophyta</taxon>
        <taxon>Magnoliopsida</taxon>
        <taxon>eudicotyledons</taxon>
        <taxon>Gunneridae</taxon>
        <taxon>Pentapetalae</taxon>
        <taxon>asterids</taxon>
        <taxon>lamiids</taxon>
        <taxon>Solanales</taxon>
        <taxon>Solanaceae</taxon>
        <taxon>Solanoideae</taxon>
        <taxon>Solaneae</taxon>
        <taxon>Solanum</taxon>
    </lineage>
</organism>
<sequence length="233" mass="26725">MKGVVRFGKKRNLSFLYIGPYRIFKQIGNVVYELELPQELAAVHLVFHISMLKKCVGDPSLVIPTEDIGIKDSLSYEDIPFVEEATLEAEKDMKKRYPHPFESRDMPDQWKLSPRYLGPYKILKRVGRVTYVLELPAELTAVYPVFHISLLKKCVGDLASIVPLETMVVKDTLIYEDVPVEILYREVQRFRNNEVTSVKVLWRSLSIEGTTLEAEATMKAKFPHLFPSDPIPA</sequence>
<dbReference type="PANTHER" id="PTHR46148">
    <property type="entry name" value="CHROMO DOMAIN-CONTAINING PROTEIN"/>
    <property type="match status" value="1"/>
</dbReference>
<feature type="domain" description="Tf2-1-like SH3-like" evidence="1">
    <location>
        <begin position="109"/>
        <end position="155"/>
    </location>
</feature>
<accession>A0AAF0PNQ5</accession>
<dbReference type="PANTHER" id="PTHR46148:SF60">
    <property type="entry name" value="CHROMO DOMAIN-CONTAINING PROTEIN"/>
    <property type="match status" value="1"/>
</dbReference>